<dbReference type="VEuPathDB" id="FungiDB:PV06_11076"/>
<accession>A0A0D2D063</accession>
<organism evidence="1 2">
    <name type="scientific">Exophiala oligosperma</name>
    <dbReference type="NCBI Taxonomy" id="215243"/>
    <lineage>
        <taxon>Eukaryota</taxon>
        <taxon>Fungi</taxon>
        <taxon>Dikarya</taxon>
        <taxon>Ascomycota</taxon>
        <taxon>Pezizomycotina</taxon>
        <taxon>Eurotiomycetes</taxon>
        <taxon>Chaetothyriomycetidae</taxon>
        <taxon>Chaetothyriales</taxon>
        <taxon>Herpotrichiellaceae</taxon>
        <taxon>Exophiala</taxon>
    </lineage>
</organism>
<name>A0A0D2D063_9EURO</name>
<sequence length="310" mass="35762">MTPLMNLPLDVLQTIPWDESDLSSVILTCRFFHQLFTPRLYGNFTADEEDLDTRRPYADWHRGFSFLRTIRNNPTLAALVRELSLTLREVEFWDHEAFRQITRDFGIAADFNMVALPADPNCPNPIKDTAPEEGSQQQVIYQGATIERSRQKYCSNRDVEGHSYSAEQFLKDYACTVLSKLPQLRRLSLTYDGIKLFNRFSHFAHLEEVEIGSAVIPFQDGGDELFEDAVRLLGLPKIRRWSLSCAEMSESAIRCIPPQSSPVQEMSISCPHIPVREFRYLMAIPRALKVFRWRLKAWTCYPLWEGAPPV</sequence>
<reference evidence="1 2" key="1">
    <citation type="submission" date="2015-01" db="EMBL/GenBank/DDBJ databases">
        <title>The Genome Sequence of Exophiala oligosperma CBS72588.</title>
        <authorList>
            <consortium name="The Broad Institute Genomics Platform"/>
            <person name="Cuomo C."/>
            <person name="de Hoog S."/>
            <person name="Gorbushina A."/>
            <person name="Stielow B."/>
            <person name="Teixiera M."/>
            <person name="Abouelleil A."/>
            <person name="Chapman S.B."/>
            <person name="Priest M."/>
            <person name="Young S.K."/>
            <person name="Wortman J."/>
            <person name="Nusbaum C."/>
            <person name="Birren B."/>
        </authorList>
    </citation>
    <scope>NUCLEOTIDE SEQUENCE [LARGE SCALE GENOMIC DNA]</scope>
    <source>
        <strain evidence="1 2">CBS 72588</strain>
    </source>
</reference>
<evidence type="ECO:0000313" key="2">
    <source>
        <dbReference type="Proteomes" id="UP000053342"/>
    </source>
</evidence>
<dbReference type="RefSeq" id="XP_016256874.1">
    <property type="nucleotide sequence ID" value="XM_016412693.1"/>
</dbReference>
<dbReference type="GeneID" id="27363150"/>
<dbReference type="HOGENOM" id="CLU_897250_0_0_1"/>
<dbReference type="Proteomes" id="UP000053342">
    <property type="component" value="Unassembled WGS sequence"/>
</dbReference>
<keyword evidence="2" id="KW-1185">Reference proteome</keyword>
<gene>
    <name evidence="1" type="ORF">PV06_11076</name>
</gene>
<protein>
    <submittedName>
        <fullName evidence="1">Uncharacterized protein</fullName>
    </submittedName>
</protein>
<proteinExistence type="predicted"/>
<dbReference type="EMBL" id="KN847350">
    <property type="protein sequence ID" value="KIW36658.1"/>
    <property type="molecule type" value="Genomic_DNA"/>
</dbReference>
<evidence type="ECO:0000313" key="1">
    <source>
        <dbReference type="EMBL" id="KIW36658.1"/>
    </source>
</evidence>
<dbReference type="AlphaFoldDB" id="A0A0D2D063"/>